<dbReference type="OrthoDB" id="4968916at2759"/>
<proteinExistence type="predicted"/>
<reference evidence="1" key="1">
    <citation type="journal article" date="2021" name="Nat. Commun.">
        <title>Genetic determinants of endophytism in the Arabidopsis root mycobiome.</title>
        <authorList>
            <person name="Mesny F."/>
            <person name="Miyauchi S."/>
            <person name="Thiergart T."/>
            <person name="Pickel B."/>
            <person name="Atanasova L."/>
            <person name="Karlsson M."/>
            <person name="Huettel B."/>
            <person name="Barry K.W."/>
            <person name="Haridas S."/>
            <person name="Chen C."/>
            <person name="Bauer D."/>
            <person name="Andreopoulos W."/>
            <person name="Pangilinan J."/>
            <person name="LaButti K."/>
            <person name="Riley R."/>
            <person name="Lipzen A."/>
            <person name="Clum A."/>
            <person name="Drula E."/>
            <person name="Henrissat B."/>
            <person name="Kohler A."/>
            <person name="Grigoriev I.V."/>
            <person name="Martin F.M."/>
            <person name="Hacquard S."/>
        </authorList>
    </citation>
    <scope>NUCLEOTIDE SEQUENCE</scope>
    <source>
        <strain evidence="1">MPI-CAGE-AT-0147</strain>
    </source>
</reference>
<protein>
    <submittedName>
        <fullName evidence="1">Uncharacterized protein</fullName>
    </submittedName>
</protein>
<feature type="non-terminal residue" evidence="1">
    <location>
        <position position="1"/>
    </location>
</feature>
<name>A0A9P9D6G2_9HYPO</name>
<keyword evidence="2" id="KW-1185">Reference proteome</keyword>
<feature type="non-terminal residue" evidence="1">
    <location>
        <position position="139"/>
    </location>
</feature>
<comment type="caution">
    <text evidence="1">The sequence shown here is derived from an EMBL/GenBank/DDBJ whole genome shotgun (WGS) entry which is preliminary data.</text>
</comment>
<dbReference type="AlphaFoldDB" id="A0A9P9D6G2"/>
<organism evidence="1 2">
    <name type="scientific">Dactylonectria macrodidyma</name>
    <dbReference type="NCBI Taxonomy" id="307937"/>
    <lineage>
        <taxon>Eukaryota</taxon>
        <taxon>Fungi</taxon>
        <taxon>Dikarya</taxon>
        <taxon>Ascomycota</taxon>
        <taxon>Pezizomycotina</taxon>
        <taxon>Sordariomycetes</taxon>
        <taxon>Hypocreomycetidae</taxon>
        <taxon>Hypocreales</taxon>
        <taxon>Nectriaceae</taxon>
        <taxon>Dactylonectria</taxon>
    </lineage>
</organism>
<gene>
    <name evidence="1" type="ORF">EDB81DRAFT_617186</name>
</gene>
<evidence type="ECO:0000313" key="2">
    <source>
        <dbReference type="Proteomes" id="UP000738349"/>
    </source>
</evidence>
<evidence type="ECO:0000313" key="1">
    <source>
        <dbReference type="EMBL" id="KAH7113593.1"/>
    </source>
</evidence>
<accession>A0A9P9D6G2</accession>
<dbReference type="EMBL" id="JAGMUV010000034">
    <property type="protein sequence ID" value="KAH7113593.1"/>
    <property type="molecule type" value="Genomic_DNA"/>
</dbReference>
<dbReference type="Proteomes" id="UP000738349">
    <property type="component" value="Unassembled WGS sequence"/>
</dbReference>
<sequence length="139" mass="15804">VNIWTDIIFKVDAWLTKASELGVLPALIGNDLHSVFANTKDPKFLALAVPVEDPDIMYTKELFLQSLQSHFKYNEEANEIWSEKYNLVINIAALNVEEEVVLRDPTKLFKFVDHLSTTILYFEPEARLQDIGPDLIGGL</sequence>